<name>A0A098BX12_9BACT</name>
<dbReference type="InterPro" id="IPR052159">
    <property type="entry name" value="Competence_DNA_uptake"/>
</dbReference>
<keyword evidence="4" id="KW-1185">Reference proteome</keyword>
<gene>
    <name evidence="3" type="ORF">ING2E5B_0417</name>
</gene>
<protein>
    <recommendedName>
        <fullName evidence="2">Metallo-beta-lactamase domain-containing protein</fullName>
    </recommendedName>
</protein>
<dbReference type="PANTHER" id="PTHR30619:SF1">
    <property type="entry name" value="RECOMBINATION PROTEIN 2"/>
    <property type="match status" value="1"/>
</dbReference>
<feature type="domain" description="Metallo-beta-lactamase" evidence="2">
    <location>
        <begin position="53"/>
        <end position="128"/>
    </location>
</feature>
<dbReference type="SUPFAM" id="SSF56281">
    <property type="entry name" value="Metallo-hydrolase/oxidoreductase"/>
    <property type="match status" value="1"/>
</dbReference>
<dbReference type="InterPro" id="IPR001279">
    <property type="entry name" value="Metallo-B-lactamas"/>
</dbReference>
<dbReference type="InterPro" id="IPR036866">
    <property type="entry name" value="RibonucZ/Hydroxyglut_hydro"/>
</dbReference>
<dbReference type="STRING" id="1562970.ING2E5B_0417"/>
<dbReference type="Gene3D" id="3.60.15.10">
    <property type="entry name" value="Ribonuclease Z/Hydroxyacylglutathione hydrolase-like"/>
    <property type="match status" value="1"/>
</dbReference>
<evidence type="ECO:0000313" key="4">
    <source>
        <dbReference type="Proteomes" id="UP000032417"/>
    </source>
</evidence>
<dbReference type="Pfam" id="PF00753">
    <property type="entry name" value="Lactamase_B"/>
    <property type="match status" value="1"/>
</dbReference>
<dbReference type="Proteomes" id="UP000032417">
    <property type="component" value="Chromosome 1"/>
</dbReference>
<dbReference type="EMBL" id="LN515532">
    <property type="protein sequence ID" value="CEA15185.1"/>
    <property type="molecule type" value="Genomic_DNA"/>
</dbReference>
<dbReference type="KEGG" id="pbt:ING2E5B_0417"/>
<feature type="region of interest" description="Disordered" evidence="1">
    <location>
        <begin position="70"/>
        <end position="89"/>
    </location>
</feature>
<dbReference type="AlphaFoldDB" id="A0A098BX12"/>
<organism evidence="3 4">
    <name type="scientific">Fermentimonas caenicola</name>
    <dbReference type="NCBI Taxonomy" id="1562970"/>
    <lineage>
        <taxon>Bacteria</taxon>
        <taxon>Pseudomonadati</taxon>
        <taxon>Bacteroidota</taxon>
        <taxon>Bacteroidia</taxon>
        <taxon>Bacteroidales</taxon>
        <taxon>Dysgonomonadaceae</taxon>
        <taxon>Fermentimonas</taxon>
    </lineage>
</organism>
<dbReference type="OrthoDB" id="9761531at2"/>
<dbReference type="PANTHER" id="PTHR30619">
    <property type="entry name" value="DNA INTERNALIZATION/COMPETENCE PROTEIN COMEC/REC2"/>
    <property type="match status" value="1"/>
</dbReference>
<evidence type="ECO:0000313" key="3">
    <source>
        <dbReference type="EMBL" id="CEA15185.1"/>
    </source>
</evidence>
<sequence>MVKGNPCSLKLSVICSIFLVLFTYSELHAQVGSTLPAWSEGYLDIHHINTGKGESSFFIFPDGTTMLVDAGSSSRVRPPRPNPQPNASRMPGEWISRYILHMMEGQQVKKIDYILLTHFHSDHMGDLQYPGVTDSENGPYKVTGITQVGDLVKFSKIVDRGWDFLTPKDDYFENYRNFVDWQVQNNGIVYEKLRVGYNDQLTMVNRPDKYNNFEIRNIAANGVIWTGFSTNVRNHFPSLESLTPQEYPSENINSIAFRLSYGRFDYFNGGDISTAEPYDWRDIETPIGLVTGPVDVCIANHHAYLNAMGDSFLKATRPRVHIIQASCPTHPSSNALLGMLSTELYPGPRDVFATYIMDEAQVVIGPTIDKLKSQRGHIVVRVSPGGDTYMIYILDDSSEEYKVIAVHGPYNSN</sequence>
<accession>A0A098BX12</accession>
<reference evidence="3 4" key="1">
    <citation type="submission" date="2014-08" db="EMBL/GenBank/DDBJ databases">
        <authorList>
            <person name="Wibberg D."/>
        </authorList>
    </citation>
    <scope>NUCLEOTIDE SEQUENCE [LARGE SCALE GENOMIC DNA]</scope>
    <source>
        <strain evidence="4">ING2-E5B</strain>
    </source>
</reference>
<evidence type="ECO:0000256" key="1">
    <source>
        <dbReference type="SAM" id="MobiDB-lite"/>
    </source>
</evidence>
<evidence type="ECO:0000259" key="2">
    <source>
        <dbReference type="Pfam" id="PF00753"/>
    </source>
</evidence>
<proteinExistence type="predicted"/>
<dbReference type="HOGENOM" id="CLU_660401_0_0_10"/>